<dbReference type="Proteomes" id="UP000314294">
    <property type="component" value="Unassembled WGS sequence"/>
</dbReference>
<keyword evidence="3" id="KW-1185">Reference proteome</keyword>
<accession>A0A4Z2GWR6</accession>
<organism evidence="2 3">
    <name type="scientific">Liparis tanakae</name>
    <name type="common">Tanaka's snailfish</name>
    <dbReference type="NCBI Taxonomy" id="230148"/>
    <lineage>
        <taxon>Eukaryota</taxon>
        <taxon>Metazoa</taxon>
        <taxon>Chordata</taxon>
        <taxon>Craniata</taxon>
        <taxon>Vertebrata</taxon>
        <taxon>Euteleostomi</taxon>
        <taxon>Actinopterygii</taxon>
        <taxon>Neopterygii</taxon>
        <taxon>Teleostei</taxon>
        <taxon>Neoteleostei</taxon>
        <taxon>Acanthomorphata</taxon>
        <taxon>Eupercaria</taxon>
        <taxon>Perciformes</taxon>
        <taxon>Cottioidei</taxon>
        <taxon>Cottales</taxon>
        <taxon>Liparidae</taxon>
        <taxon>Liparis</taxon>
    </lineage>
</organism>
<proteinExistence type="predicted"/>
<dbReference type="EMBL" id="SRLO01000391">
    <property type="protein sequence ID" value="TNN58028.1"/>
    <property type="molecule type" value="Genomic_DNA"/>
</dbReference>
<feature type="region of interest" description="Disordered" evidence="1">
    <location>
        <begin position="14"/>
        <end position="73"/>
    </location>
</feature>
<dbReference type="AlphaFoldDB" id="A0A4Z2GWR6"/>
<sequence length="108" mass="11473">MASLNSAERRAFALKINRGNGEEEGGARRELRVDSGRGLRSSGAGSHMSHSSAEIRRHFSGTYAPQHSRTNSNASASVSLNVPYISLSLTLLKLSAAKSPDISVCMAN</sequence>
<evidence type="ECO:0000313" key="2">
    <source>
        <dbReference type="EMBL" id="TNN58028.1"/>
    </source>
</evidence>
<protein>
    <submittedName>
        <fullName evidence="2">Uncharacterized protein</fullName>
    </submittedName>
</protein>
<feature type="compositionally biased region" description="Basic and acidic residues" evidence="1">
    <location>
        <begin position="25"/>
        <end position="37"/>
    </location>
</feature>
<evidence type="ECO:0000313" key="3">
    <source>
        <dbReference type="Proteomes" id="UP000314294"/>
    </source>
</evidence>
<gene>
    <name evidence="2" type="ORF">EYF80_031776</name>
</gene>
<evidence type="ECO:0000256" key="1">
    <source>
        <dbReference type="SAM" id="MobiDB-lite"/>
    </source>
</evidence>
<feature type="compositionally biased region" description="Low complexity" evidence="1">
    <location>
        <begin position="38"/>
        <end position="52"/>
    </location>
</feature>
<comment type="caution">
    <text evidence="2">The sequence shown here is derived from an EMBL/GenBank/DDBJ whole genome shotgun (WGS) entry which is preliminary data.</text>
</comment>
<name>A0A4Z2GWR6_9TELE</name>
<reference evidence="2 3" key="1">
    <citation type="submission" date="2019-03" db="EMBL/GenBank/DDBJ databases">
        <title>First draft genome of Liparis tanakae, snailfish: a comprehensive survey of snailfish specific genes.</title>
        <authorList>
            <person name="Kim W."/>
            <person name="Song I."/>
            <person name="Jeong J.-H."/>
            <person name="Kim D."/>
            <person name="Kim S."/>
            <person name="Ryu S."/>
            <person name="Song J.Y."/>
            <person name="Lee S.K."/>
        </authorList>
    </citation>
    <scope>NUCLEOTIDE SEQUENCE [LARGE SCALE GENOMIC DNA]</scope>
    <source>
        <tissue evidence="2">Muscle</tissue>
    </source>
</reference>